<name>A0A7H0VFG8_9FLAO</name>
<dbReference type="NCBIfam" id="TIGR02734">
    <property type="entry name" value="crtI_fam"/>
    <property type="match status" value="1"/>
</dbReference>
<dbReference type="GO" id="GO:0016491">
    <property type="term" value="F:oxidoreductase activity"/>
    <property type="evidence" value="ECO:0007669"/>
    <property type="project" value="UniProtKB-KW"/>
</dbReference>
<protein>
    <submittedName>
        <fullName evidence="7">Phytoene desaturase</fullName>
    </submittedName>
</protein>
<dbReference type="RefSeq" id="WP_210758992.1">
    <property type="nucleotide sequence ID" value="NZ_CP060139.1"/>
</dbReference>
<evidence type="ECO:0000256" key="3">
    <source>
        <dbReference type="ARBA" id="ARBA00022746"/>
    </source>
</evidence>
<keyword evidence="8" id="KW-1185">Reference proteome</keyword>
<dbReference type="AlphaFoldDB" id="A0A7H0VFG8"/>
<feature type="domain" description="Amine oxidase" evidence="6">
    <location>
        <begin position="12"/>
        <end position="485"/>
    </location>
</feature>
<keyword evidence="4 5" id="KW-0560">Oxidoreductase</keyword>
<dbReference type="EMBL" id="CP060139">
    <property type="protein sequence ID" value="QNR24466.1"/>
    <property type="molecule type" value="Genomic_DNA"/>
</dbReference>
<evidence type="ECO:0000256" key="5">
    <source>
        <dbReference type="RuleBase" id="RU362075"/>
    </source>
</evidence>
<evidence type="ECO:0000259" key="6">
    <source>
        <dbReference type="Pfam" id="PF01593"/>
    </source>
</evidence>
<evidence type="ECO:0000313" key="7">
    <source>
        <dbReference type="EMBL" id="QNR24466.1"/>
    </source>
</evidence>
<evidence type="ECO:0000256" key="1">
    <source>
        <dbReference type="ARBA" id="ARBA00004829"/>
    </source>
</evidence>
<dbReference type="Proteomes" id="UP000516305">
    <property type="component" value="Chromosome"/>
</dbReference>
<dbReference type="InterPro" id="IPR002937">
    <property type="entry name" value="Amino_oxidase"/>
</dbReference>
<organism evidence="7 8">
    <name type="scientific">Croceimicrobium hydrocarbonivorans</name>
    <dbReference type="NCBI Taxonomy" id="2761580"/>
    <lineage>
        <taxon>Bacteria</taxon>
        <taxon>Pseudomonadati</taxon>
        <taxon>Bacteroidota</taxon>
        <taxon>Flavobacteriia</taxon>
        <taxon>Flavobacteriales</taxon>
        <taxon>Owenweeksiaceae</taxon>
        <taxon>Croceimicrobium</taxon>
    </lineage>
</organism>
<keyword evidence="3 5" id="KW-0125">Carotenoid biosynthesis</keyword>
<reference evidence="7 8" key="1">
    <citation type="submission" date="2020-08" db="EMBL/GenBank/DDBJ databases">
        <title>Croceimicrobium hydrocarbonivorans gen. nov., sp. nov., a novel marine bacterium isolated from a bacterial consortium that degrades polyethylene terephthalate.</title>
        <authorList>
            <person name="Liu R."/>
        </authorList>
    </citation>
    <scope>NUCLEOTIDE SEQUENCE [LARGE SCALE GENOMIC DNA]</scope>
    <source>
        <strain evidence="7 8">A20-9</strain>
    </source>
</reference>
<evidence type="ECO:0000313" key="8">
    <source>
        <dbReference type="Proteomes" id="UP000516305"/>
    </source>
</evidence>
<comment type="pathway">
    <text evidence="1 5">Carotenoid biosynthesis.</text>
</comment>
<evidence type="ECO:0000256" key="2">
    <source>
        <dbReference type="ARBA" id="ARBA00006046"/>
    </source>
</evidence>
<dbReference type="KEGG" id="chyd:H4K34_01085"/>
<dbReference type="InterPro" id="IPR036188">
    <property type="entry name" value="FAD/NAD-bd_sf"/>
</dbReference>
<dbReference type="GO" id="GO:0016117">
    <property type="term" value="P:carotenoid biosynthetic process"/>
    <property type="evidence" value="ECO:0007669"/>
    <property type="project" value="UniProtKB-KW"/>
</dbReference>
<proteinExistence type="inferred from homology"/>
<comment type="similarity">
    <text evidence="2 5">Belongs to the carotenoid/retinoid oxidoreductase family.</text>
</comment>
<sequence length="499" mass="56554">MGQTAIVVGAGFAGLSAASSLAQKGFQVKILEKNEQAGGRARAFKHEGFHFDMGPSWYWMPDVFEAYFQTFGKKVSDYYTLDRLDPSYRVYFGSNDFIDLPAGTEAVIQLFEKIEKGSGAKLKKFIQDSAYKYEVGINDLVYKPGRSLLEFADWRIARGLIQLDLLKSMRRYVQAHFKNPRLQQIMEFPILFLGATPQNTPALYSLMNYADIEGGTWFPRGGMYEIVKAMLAVAEEQGVEILTDQEVISAKFDGDRIIGLQTNQAYFEADVILNAADYHHFEQRILPEEFRQYSPKYWDSRAMAPSSLLFYLAVDKKVPGLLHHTLFFDEDFDQHAREIYENPQWPSKPLFYVSATSKTDPAAAPEGQENLFLLMPLAPGLKDDPEQREKYYHLMMDRLEAHIGAEIRPHVHFKRSYAMQDFKNDYHAFKGNAYGLANTLSQTAILKPSLKSKKVANLYYAGQLTTPGPGVPPSLISGLVAAAEIEKDTLKNRRHESIV</sequence>
<dbReference type="SUPFAM" id="SSF51905">
    <property type="entry name" value="FAD/NAD(P)-binding domain"/>
    <property type="match status" value="1"/>
</dbReference>
<dbReference type="InterPro" id="IPR014105">
    <property type="entry name" value="Carotenoid/retinoid_OxRdtase"/>
</dbReference>
<dbReference type="Pfam" id="PF01593">
    <property type="entry name" value="Amino_oxidase"/>
    <property type="match status" value="1"/>
</dbReference>
<accession>A0A7H0VFG8</accession>
<dbReference type="PANTHER" id="PTHR43734">
    <property type="entry name" value="PHYTOENE DESATURASE"/>
    <property type="match status" value="1"/>
</dbReference>
<dbReference type="PANTHER" id="PTHR43734:SF1">
    <property type="entry name" value="PHYTOENE DESATURASE"/>
    <property type="match status" value="1"/>
</dbReference>
<dbReference type="Gene3D" id="3.50.50.60">
    <property type="entry name" value="FAD/NAD(P)-binding domain"/>
    <property type="match status" value="2"/>
</dbReference>
<gene>
    <name evidence="7" type="primary">crtI</name>
    <name evidence="7" type="ORF">H4K34_01085</name>
</gene>
<evidence type="ECO:0000256" key="4">
    <source>
        <dbReference type="ARBA" id="ARBA00023002"/>
    </source>
</evidence>